<evidence type="ECO:0000313" key="1">
    <source>
        <dbReference type="EMBL" id="MBV4514705.1"/>
    </source>
</evidence>
<accession>A0ACC5UJZ2</accession>
<reference evidence="1 2" key="1">
    <citation type="journal article" date="2020" name="Microorganisms">
        <title>Reliable Identification of Environmental Pseudomonas Isolates Using the rpoD Gene.</title>
        <authorList>
            <consortium name="The Broad Institute Genome Sequencing Platform"/>
            <person name="Girard L."/>
            <person name="Lood C."/>
            <person name="Rokni-Zadeh H."/>
            <person name="van Noort V."/>
            <person name="Lavigne R."/>
            <person name="De Mot R."/>
        </authorList>
    </citation>
    <scope>NUCLEOTIDE SEQUENCE [LARGE SCALE GENOMIC DNA]</scope>
    <source>
        <strain evidence="1 2">RW1P2</strain>
    </source>
</reference>
<gene>
    <name evidence="1" type="ORF">HU758_005755</name>
</gene>
<evidence type="ECO:0000313" key="2">
    <source>
        <dbReference type="Proteomes" id="UP000624243"/>
    </source>
</evidence>
<organism evidence="1 2">
    <name type="scientific">Pseudomonas kurunegalensis</name>
    <dbReference type="NCBI Taxonomy" id="485880"/>
    <lineage>
        <taxon>Bacteria</taxon>
        <taxon>Pseudomonadati</taxon>
        <taxon>Pseudomonadota</taxon>
        <taxon>Gammaproteobacteria</taxon>
        <taxon>Pseudomonadales</taxon>
        <taxon>Pseudomonadaceae</taxon>
        <taxon>Pseudomonas</taxon>
    </lineage>
</organism>
<comment type="caution">
    <text evidence="1">The sequence shown here is derived from an EMBL/GenBank/DDBJ whole genome shotgun (WGS) entry which is preliminary data.</text>
</comment>
<protein>
    <submittedName>
        <fullName evidence="1">Uncharacterized protein</fullName>
    </submittedName>
</protein>
<dbReference type="EMBL" id="JABWSB020000003">
    <property type="protein sequence ID" value="MBV4514705.1"/>
    <property type="molecule type" value="Genomic_DNA"/>
</dbReference>
<keyword evidence="2" id="KW-1185">Reference proteome</keyword>
<proteinExistence type="predicted"/>
<dbReference type="Proteomes" id="UP000624243">
    <property type="component" value="Unassembled WGS sequence"/>
</dbReference>
<sequence>MLQGPKHARAVVQVHVRQAVEHHQFLLALRLGKYLEGAGRMIVVPNRLVNFIV</sequence>
<name>A0ACC5UJZ2_9PSED</name>